<keyword evidence="1" id="KW-0175">Coiled coil</keyword>
<evidence type="ECO:0000313" key="4">
    <source>
        <dbReference type="Proteomes" id="UP000029665"/>
    </source>
</evidence>
<feature type="coiled-coil region" evidence="1">
    <location>
        <begin position="312"/>
        <end position="341"/>
    </location>
</feature>
<dbReference type="OMA" id="AFPPRYE"/>
<feature type="compositionally biased region" description="Low complexity" evidence="2">
    <location>
        <begin position="167"/>
        <end position="179"/>
    </location>
</feature>
<dbReference type="Proteomes" id="UP000029665">
    <property type="component" value="Unassembled WGS sequence"/>
</dbReference>
<sequence>MYQHPPNAHSLYDPHNHNHPQSNQQSLHPQPNPEQDFANPRQQPPSIHTDILLYPSDSANYSPSPASSPSDNPVHPGQPSGPRPLSFPQPMSAPHAQHAFPPRYEHEPILPRFPLPNQTLDRRMSEPVLGAGRPTYAQPPPPSHHDTFAYSAASSATMIQPSPLSPRPSSSYSSYGSYPSHERDDSAASAASAGMVDSYAHPAVQFTALPFVRGERGEWFRCISRWLTFALLAIPPVPFRPIRTNNGAPPAVISNKFQHPAYLRKQQDVFLRVIAWERGQEAAAPTAYGTLNHLNAHVTMQRHGQKRSPNEFKELRKQWRLQKKEQEEQERERERETAQAQAIAMREMQQYTHHAQMAEYDHRHFRRRLSMVEPYPDPHMHSHSLPGHSYLHGAMHGQAPSGQGQVQNAYGGQPQSAPSYTPLQGPGMGMEARYGLPSPADEMAQFRYSQPHASVGQGLPSLSLAHHTPAGQEDDIYFRNPGGAAQSIMPQSHGEPVGPSWDTPHLTHQHAHPATPIQHHQTHGVRHLQPFYTSSGANSSITLPPPHALGSLSVSAPNPSPLSQSAFPSLGSSTVPGPSLGSAQDVSLAGLPASLAPGAESGSPTPELAAHVSLGSNRLPPDSTLLTPLPGYQPDIDRGDAERVHDDFDRERLNDYARDRDDRERGRGRERYYGGTAQSARDLYE</sequence>
<feature type="compositionally biased region" description="Low complexity" evidence="2">
    <location>
        <begin position="54"/>
        <end position="73"/>
    </location>
</feature>
<feature type="region of interest" description="Disordered" evidence="2">
    <location>
        <begin position="129"/>
        <end position="148"/>
    </location>
</feature>
<name>A0A060S6N2_PYCCI</name>
<proteinExistence type="predicted"/>
<dbReference type="STRING" id="5643.A0A060S6N2"/>
<dbReference type="EMBL" id="CCBP010000068">
    <property type="protein sequence ID" value="CDO70142.1"/>
    <property type="molecule type" value="Genomic_DNA"/>
</dbReference>
<feature type="compositionally biased region" description="Basic and acidic residues" evidence="2">
    <location>
        <begin position="635"/>
        <end position="672"/>
    </location>
</feature>
<gene>
    <name evidence="3" type="ORF">BN946_scf184783.g26</name>
</gene>
<reference evidence="3" key="1">
    <citation type="submission" date="2014-01" db="EMBL/GenBank/DDBJ databases">
        <title>The genome of the white-rot fungus Pycnoporus cinnabarinus: a basidiomycete model with a versatile arsenal for lignocellulosic biomass breakdown.</title>
        <authorList>
            <person name="Levasseur A."/>
            <person name="Lomascolo A."/>
            <person name="Ruiz-Duenas F.J."/>
            <person name="Uzan E."/>
            <person name="Piumi F."/>
            <person name="Kues U."/>
            <person name="Ram A.F.J."/>
            <person name="Murat C."/>
            <person name="Haon M."/>
            <person name="Benoit I."/>
            <person name="Arfi Y."/>
            <person name="Chevret D."/>
            <person name="Drula E."/>
            <person name="Kwon M.J."/>
            <person name="Gouret P."/>
            <person name="Lesage-Meessen L."/>
            <person name="Lombard V."/>
            <person name="Mariette J."/>
            <person name="Noirot C."/>
            <person name="Park J."/>
            <person name="Patyshakuliyeva A."/>
            <person name="Wieneger R.A.B."/>
            <person name="Wosten H.A.B."/>
            <person name="Martin F."/>
            <person name="Coutinho P.M."/>
            <person name="de Vries R."/>
            <person name="Martinez A.T."/>
            <person name="Klopp C."/>
            <person name="Pontarotti P."/>
            <person name="Henrissat B."/>
            <person name="Record E."/>
        </authorList>
    </citation>
    <scope>NUCLEOTIDE SEQUENCE [LARGE SCALE GENOMIC DNA]</scope>
    <source>
        <strain evidence="3">BRFM137</strain>
    </source>
</reference>
<comment type="caution">
    <text evidence="3">The sequence shown here is derived from an EMBL/GenBank/DDBJ whole genome shotgun (WGS) entry which is preliminary data.</text>
</comment>
<feature type="region of interest" description="Disordered" evidence="2">
    <location>
        <begin position="394"/>
        <end position="415"/>
    </location>
</feature>
<protein>
    <submittedName>
        <fullName evidence="3">Uncharacterized protein</fullName>
    </submittedName>
</protein>
<feature type="region of interest" description="Disordered" evidence="2">
    <location>
        <begin position="552"/>
        <end position="685"/>
    </location>
</feature>
<feature type="region of interest" description="Disordered" evidence="2">
    <location>
        <begin position="505"/>
        <end position="524"/>
    </location>
</feature>
<dbReference type="OrthoDB" id="1939603at2759"/>
<organism evidence="3 4">
    <name type="scientific">Pycnoporus cinnabarinus</name>
    <name type="common">Cinnabar-red polypore</name>
    <name type="synonym">Trametes cinnabarina</name>
    <dbReference type="NCBI Taxonomy" id="5643"/>
    <lineage>
        <taxon>Eukaryota</taxon>
        <taxon>Fungi</taxon>
        <taxon>Dikarya</taxon>
        <taxon>Basidiomycota</taxon>
        <taxon>Agaricomycotina</taxon>
        <taxon>Agaricomycetes</taxon>
        <taxon>Polyporales</taxon>
        <taxon>Polyporaceae</taxon>
        <taxon>Trametes</taxon>
    </lineage>
</organism>
<dbReference type="HOGENOM" id="CLU_401772_0_0_1"/>
<evidence type="ECO:0000256" key="2">
    <source>
        <dbReference type="SAM" id="MobiDB-lite"/>
    </source>
</evidence>
<feature type="compositionally biased region" description="Polar residues" evidence="2">
    <location>
        <begin position="400"/>
        <end position="415"/>
    </location>
</feature>
<feature type="compositionally biased region" description="Polar residues" evidence="2">
    <location>
        <begin position="552"/>
        <end position="585"/>
    </location>
</feature>
<feature type="region of interest" description="Disordered" evidence="2">
    <location>
        <begin position="159"/>
        <end position="186"/>
    </location>
</feature>
<feature type="compositionally biased region" description="Polar residues" evidence="2">
    <location>
        <begin position="19"/>
        <end position="29"/>
    </location>
</feature>
<dbReference type="AlphaFoldDB" id="A0A060S6N2"/>
<accession>A0A060S6N2</accession>
<feature type="region of interest" description="Disordered" evidence="2">
    <location>
        <begin position="1"/>
        <end position="99"/>
    </location>
</feature>
<evidence type="ECO:0000256" key="1">
    <source>
        <dbReference type="SAM" id="Coils"/>
    </source>
</evidence>
<keyword evidence="4" id="KW-1185">Reference proteome</keyword>
<feature type="compositionally biased region" description="Low complexity" evidence="2">
    <location>
        <begin position="587"/>
        <end position="599"/>
    </location>
</feature>
<evidence type="ECO:0000313" key="3">
    <source>
        <dbReference type="EMBL" id="CDO70142.1"/>
    </source>
</evidence>
<feature type="compositionally biased region" description="Low complexity" evidence="2">
    <location>
        <begin position="619"/>
        <end position="630"/>
    </location>
</feature>